<feature type="chain" id="PRO_5045917417" evidence="2">
    <location>
        <begin position="38"/>
        <end position="814"/>
    </location>
</feature>
<dbReference type="Proteomes" id="UP000646911">
    <property type="component" value="Unassembled WGS sequence"/>
</dbReference>
<dbReference type="InterPro" id="IPR006860">
    <property type="entry name" value="FecR"/>
</dbReference>
<feature type="compositionally biased region" description="Low complexity" evidence="1">
    <location>
        <begin position="629"/>
        <end position="644"/>
    </location>
</feature>
<evidence type="ECO:0000259" key="3">
    <source>
        <dbReference type="Pfam" id="PF04773"/>
    </source>
</evidence>
<gene>
    <name evidence="4" type="ORF">H8L47_09605</name>
</gene>
<feature type="compositionally biased region" description="Low complexity" evidence="1">
    <location>
        <begin position="573"/>
        <end position="606"/>
    </location>
</feature>
<feature type="compositionally biased region" description="Basic and acidic residues" evidence="1">
    <location>
        <begin position="685"/>
        <end position="707"/>
    </location>
</feature>
<reference evidence="4 5" key="1">
    <citation type="submission" date="2020-08" db="EMBL/GenBank/DDBJ databases">
        <title>Novel species isolated from subtropical streams in China.</title>
        <authorList>
            <person name="Lu H."/>
        </authorList>
    </citation>
    <scope>NUCLEOTIDE SEQUENCE [LARGE SCALE GENOMIC DNA]</scope>
    <source>
        <strain evidence="4 5">NL8W</strain>
    </source>
</reference>
<evidence type="ECO:0000256" key="1">
    <source>
        <dbReference type="SAM" id="MobiDB-lite"/>
    </source>
</evidence>
<name>A0ABR6Z8C5_9BURK</name>
<feature type="compositionally biased region" description="Polar residues" evidence="1">
    <location>
        <begin position="673"/>
        <end position="683"/>
    </location>
</feature>
<dbReference type="RefSeq" id="WP_186953366.1">
    <property type="nucleotide sequence ID" value="NZ_JACOFX010000003.1"/>
</dbReference>
<dbReference type="InterPro" id="IPR046535">
    <property type="entry name" value="DUF6600"/>
</dbReference>
<evidence type="ECO:0000313" key="5">
    <source>
        <dbReference type="Proteomes" id="UP000646911"/>
    </source>
</evidence>
<dbReference type="Pfam" id="PF20245">
    <property type="entry name" value="DUF6600"/>
    <property type="match status" value="1"/>
</dbReference>
<feature type="region of interest" description="Disordered" evidence="1">
    <location>
        <begin position="628"/>
        <end position="814"/>
    </location>
</feature>
<keyword evidence="5" id="KW-1185">Reference proteome</keyword>
<comment type="caution">
    <text evidence="4">The sequence shown here is derived from an EMBL/GenBank/DDBJ whole genome shotgun (WGS) entry which is preliminary data.</text>
</comment>
<feature type="compositionally biased region" description="Low complexity" evidence="1">
    <location>
        <begin position="730"/>
        <end position="742"/>
    </location>
</feature>
<dbReference type="EMBL" id="JACOFX010000003">
    <property type="protein sequence ID" value="MBC3907824.1"/>
    <property type="molecule type" value="Genomic_DNA"/>
</dbReference>
<organism evidence="4 5">
    <name type="scientific">Undibacterium umbellatum</name>
    <dbReference type="NCBI Taxonomy" id="2762300"/>
    <lineage>
        <taxon>Bacteria</taxon>
        <taxon>Pseudomonadati</taxon>
        <taxon>Pseudomonadota</taxon>
        <taxon>Betaproteobacteria</taxon>
        <taxon>Burkholderiales</taxon>
        <taxon>Oxalobacteraceae</taxon>
        <taxon>Undibacterium</taxon>
    </lineage>
</organism>
<feature type="compositionally biased region" description="Pro residues" evidence="1">
    <location>
        <begin position="748"/>
        <end position="792"/>
    </location>
</feature>
<proteinExistence type="predicted"/>
<feature type="signal peptide" evidence="2">
    <location>
        <begin position="1"/>
        <end position="37"/>
    </location>
</feature>
<protein>
    <submittedName>
        <fullName evidence="4">FecR domain-containing protein</fullName>
    </submittedName>
</protein>
<feature type="domain" description="FecR protein" evidence="3">
    <location>
        <begin position="95"/>
        <end position="172"/>
    </location>
</feature>
<evidence type="ECO:0000313" key="4">
    <source>
        <dbReference type="EMBL" id="MBC3907824.1"/>
    </source>
</evidence>
<feature type="region of interest" description="Disordered" evidence="1">
    <location>
        <begin position="548"/>
        <end position="610"/>
    </location>
</feature>
<keyword evidence="2" id="KW-0732">Signal</keyword>
<dbReference type="Pfam" id="PF04773">
    <property type="entry name" value="FecR"/>
    <property type="match status" value="1"/>
</dbReference>
<feature type="compositionally biased region" description="Basic and acidic residues" evidence="1">
    <location>
        <begin position="795"/>
        <end position="814"/>
    </location>
</feature>
<accession>A0ABR6Z8C5</accession>
<dbReference type="PANTHER" id="PTHR38731:SF3">
    <property type="entry name" value="BLL6125 PROTEIN"/>
    <property type="match status" value="1"/>
</dbReference>
<sequence>MPVLHRPTLLARVRRAPLLKFAALAVASLFVLTPVHAQDEPPGRVARVSYSHGNISFADAGSNDWTALMLNRPISTGDSLQVPYAGKAELRVGPNVLRMQENTRISFNLLDDDNTQIDLNQGGMVVRVRELSSKENFDIRTPNMVFSLQEPGEYKITVNPDNSTTVQVRRGTAIAHGERDTITIRQGEQTRFMGSNLQHNSIGTVSPHDAFDLWAADRDRAEENLETVRYVSREVIGYEQLDQYGVWETTTNYGAVWYPRQVSASWAPYRDGNWVYVAPWGWTWVDRAPWGFAPYHYGRWAYVGTRWAWVPGPRHHHHRPVYAPALVAFVGGAHYIPHKHGSKPSVAWFPLGPGEVYRPGYTRNTQYIQRLNQSLVVNNSATSGRYVNQGVQHAITVVPTTTFTRGEHVMPVSSSRLVTSGRQTPVALTEAPSIAPGSNNRFGEARQQNWRDGDQYRQRNLVLPATRTEQRLNGINNLSPNEGLPVSRPAEVNSNPTQGMRPVGAGLVTPNTGVQSNNVYAPRQPANIAPQPGNAASINIAPAVNAPTNNNAAAPNQIRPVENGERAPRPGSNWNNEPANNPANNQPRQYGNGMPNNGNTMPGNANVYNPRTAQPATINVVPAVNQPATQHVNPPVNQQPQHTPSTNTPVNNAIMGTPNPGRPVENNDRGNRPGSTWNNNGQQELRGERQPERNVDRGNDRSIERRPSITQMERPVQQAPLIQPPPQPQPIQQAPQIQQPARMESRPAPMPMPSSMPAPAPRAMPAPAPMPMPAAAPVPRAMPAPTPAPAPAPAERSKEKDDARNAKMRGLSER</sequence>
<evidence type="ECO:0000256" key="2">
    <source>
        <dbReference type="SAM" id="SignalP"/>
    </source>
</evidence>
<dbReference type="PANTHER" id="PTHR38731">
    <property type="entry name" value="LIPL45-RELATED LIPOPROTEIN-RELATED"/>
    <property type="match status" value="1"/>
</dbReference>
<feature type="region of interest" description="Disordered" evidence="1">
    <location>
        <begin position="473"/>
        <end position="497"/>
    </location>
</feature>